<comment type="caution">
    <text evidence="1">The sequence shown here is derived from an EMBL/GenBank/DDBJ whole genome shotgun (WGS) entry which is preliminary data.</text>
</comment>
<proteinExistence type="predicted"/>
<organism evidence="1 2">
    <name type="scientific">Kipferlia bialata</name>
    <dbReference type="NCBI Taxonomy" id="797122"/>
    <lineage>
        <taxon>Eukaryota</taxon>
        <taxon>Metamonada</taxon>
        <taxon>Carpediemonas-like organisms</taxon>
        <taxon>Kipferlia</taxon>
    </lineage>
</organism>
<keyword evidence="2" id="KW-1185">Reference proteome</keyword>
<feature type="non-terminal residue" evidence="1">
    <location>
        <position position="1"/>
    </location>
</feature>
<gene>
    <name evidence="1" type="ORF">KIPB_016831</name>
</gene>
<evidence type="ECO:0000313" key="1">
    <source>
        <dbReference type="EMBL" id="GIQ92831.1"/>
    </source>
</evidence>
<reference evidence="1 2" key="1">
    <citation type="journal article" date="2018" name="PLoS ONE">
        <title>The draft genome of Kipferlia bialata reveals reductive genome evolution in fornicate parasites.</title>
        <authorList>
            <person name="Tanifuji G."/>
            <person name="Takabayashi S."/>
            <person name="Kume K."/>
            <person name="Takagi M."/>
            <person name="Nakayama T."/>
            <person name="Kamikawa R."/>
            <person name="Inagaki Y."/>
            <person name="Hashimoto T."/>
        </authorList>
    </citation>
    <scope>NUCLEOTIDE SEQUENCE [LARGE SCALE GENOMIC DNA]</scope>
    <source>
        <strain evidence="1">NY0173</strain>
    </source>
</reference>
<feature type="non-terminal residue" evidence="1">
    <location>
        <position position="156"/>
    </location>
</feature>
<accession>A0A9K3GSL9</accession>
<dbReference type="EMBL" id="BDIP01010667">
    <property type="protein sequence ID" value="GIQ92831.1"/>
    <property type="molecule type" value="Genomic_DNA"/>
</dbReference>
<dbReference type="Proteomes" id="UP000265618">
    <property type="component" value="Unassembled WGS sequence"/>
</dbReference>
<sequence length="156" mass="17202">YKGTSVLSDLATSAEEGFGFGLDCLPYILCMTDQEQAVMAPHLFSSYKRGVGMVDDGSAEYPKMMDAVQHDLMEDIVADMHTVIADSSAPLLRDVIRHMAKPKDDPTYARDAFRLIAAVLPGVVKDSLRPDGTWDPYRPNAVLDQFLRHGLTEALL</sequence>
<name>A0A9K3GSL9_9EUKA</name>
<dbReference type="AlphaFoldDB" id="A0A9K3GSL9"/>
<protein>
    <submittedName>
        <fullName evidence="1">Uncharacterized protein</fullName>
    </submittedName>
</protein>
<evidence type="ECO:0000313" key="2">
    <source>
        <dbReference type="Proteomes" id="UP000265618"/>
    </source>
</evidence>